<accession>A0A1A8IS66</accession>
<feature type="non-terminal residue" evidence="3">
    <location>
        <position position="884"/>
    </location>
</feature>
<dbReference type="EMBL" id="HAED01012913">
    <property type="protein sequence ID" value="SBQ99327.1"/>
    <property type="molecule type" value="Transcribed_RNA"/>
</dbReference>
<reference evidence="3" key="1">
    <citation type="submission" date="2016-05" db="EMBL/GenBank/DDBJ databases">
        <authorList>
            <person name="Lavstsen T."/>
            <person name="Jespersen J.S."/>
        </authorList>
    </citation>
    <scope>NUCLEOTIDE SEQUENCE</scope>
    <source>
        <tissue evidence="3">Brain</tissue>
    </source>
</reference>
<dbReference type="GO" id="GO:0045505">
    <property type="term" value="F:dynein intermediate chain binding"/>
    <property type="evidence" value="ECO:0007669"/>
    <property type="project" value="InterPro"/>
</dbReference>
<name>A0A1A8IS66_NOTKU</name>
<dbReference type="AlphaFoldDB" id="A0A1A8IS66"/>
<dbReference type="Pfam" id="PF08393">
    <property type="entry name" value="DHC_N2"/>
    <property type="match status" value="1"/>
</dbReference>
<dbReference type="Gene3D" id="1.20.140.100">
    <property type="entry name" value="Dynein heavy chain, N-terminal domain 2"/>
    <property type="match status" value="1"/>
</dbReference>
<evidence type="ECO:0000259" key="2">
    <source>
        <dbReference type="Pfam" id="PF08393"/>
    </source>
</evidence>
<protein>
    <submittedName>
        <fullName evidence="3">Dynein, axonemal, heavy chain 12</fullName>
    </submittedName>
</protein>
<dbReference type="InterPro" id="IPR026983">
    <property type="entry name" value="DHC"/>
</dbReference>
<dbReference type="InterPro" id="IPR013602">
    <property type="entry name" value="Dynein_heavy_linker"/>
</dbReference>
<feature type="domain" description="Dynein heavy chain linker" evidence="2">
    <location>
        <begin position="703"/>
        <end position="883"/>
    </location>
</feature>
<dbReference type="PANTHER" id="PTHR22878:SF71">
    <property type="entry name" value="DYNEIN, AXONEMAL, HEAVY CHAIN 3"/>
    <property type="match status" value="1"/>
</dbReference>
<organism evidence="3">
    <name type="scientific">Nothobranchius kuhntae</name>
    <name type="common">Beira killifish</name>
    <dbReference type="NCBI Taxonomy" id="321403"/>
    <lineage>
        <taxon>Eukaryota</taxon>
        <taxon>Metazoa</taxon>
        <taxon>Chordata</taxon>
        <taxon>Craniata</taxon>
        <taxon>Vertebrata</taxon>
        <taxon>Euteleostomi</taxon>
        <taxon>Actinopterygii</taxon>
        <taxon>Neopterygii</taxon>
        <taxon>Teleostei</taxon>
        <taxon>Neoteleostei</taxon>
        <taxon>Acanthomorphata</taxon>
        <taxon>Ovalentaria</taxon>
        <taxon>Atherinomorphae</taxon>
        <taxon>Cyprinodontiformes</taxon>
        <taxon>Nothobranchiidae</taxon>
        <taxon>Nothobranchius</taxon>
    </lineage>
</organism>
<gene>
    <name evidence="3" type="primary">DNAH12</name>
</gene>
<dbReference type="GO" id="GO:0007018">
    <property type="term" value="P:microtubule-based movement"/>
    <property type="evidence" value="ECO:0007669"/>
    <property type="project" value="InterPro"/>
</dbReference>
<dbReference type="PANTHER" id="PTHR22878">
    <property type="entry name" value="DYNEIN HEAVY CHAIN 6, AXONEMAL-LIKE-RELATED"/>
    <property type="match status" value="1"/>
</dbReference>
<dbReference type="GO" id="GO:0051959">
    <property type="term" value="F:dynein light intermediate chain binding"/>
    <property type="evidence" value="ECO:0007669"/>
    <property type="project" value="InterPro"/>
</dbReference>
<reference evidence="3" key="2">
    <citation type="submission" date="2016-06" db="EMBL/GenBank/DDBJ databases">
        <title>The genome of a short-lived fish provides insights into sex chromosome evolution and the genetic control of aging.</title>
        <authorList>
            <person name="Reichwald K."/>
            <person name="Felder M."/>
            <person name="Petzold A."/>
            <person name="Koch P."/>
            <person name="Groth M."/>
            <person name="Platzer M."/>
        </authorList>
    </citation>
    <scope>NUCLEOTIDE SEQUENCE</scope>
    <source>
        <tissue evidence="3">Brain</tissue>
    </source>
</reference>
<dbReference type="InterPro" id="IPR042222">
    <property type="entry name" value="Dynein_2_N"/>
</dbReference>
<feature type="region of interest" description="Disordered" evidence="1">
    <location>
        <begin position="83"/>
        <end position="143"/>
    </location>
</feature>
<feature type="compositionally biased region" description="Polar residues" evidence="1">
    <location>
        <begin position="86"/>
        <end position="97"/>
    </location>
</feature>
<dbReference type="GO" id="GO:0030286">
    <property type="term" value="C:dynein complex"/>
    <property type="evidence" value="ECO:0007669"/>
    <property type="project" value="InterPro"/>
</dbReference>
<evidence type="ECO:0000313" key="3">
    <source>
        <dbReference type="EMBL" id="SBQ99327.1"/>
    </source>
</evidence>
<evidence type="ECO:0000256" key="1">
    <source>
        <dbReference type="SAM" id="MobiDB-lite"/>
    </source>
</evidence>
<sequence length="884" mass="101707">MDDNFRGQRRLFPHPLPKLDGIPSEAYKEALRCSEFPPILAPPLWTQCVPFKEQFYHRTPSESIGNNYSPRVKHLNIDRLKDKLHSSQSSSEKQAAGSSACPPGREKFSHHRRDTTSHASSSSEAEQEPENSEAASSRPLSPGEQLDLMCRQEEELRASQTEPSDSDMERYMYYINNCIPISEMAPYLHQHAVNIMKLLPPEPEDNKRDFQVLRENLLEQAEQEYYFSNQKSIVDYILMDPSERQRLSIFSIPKPFPRRVISAPVPWSLSYKEARLWQSQHLFVTCPIMIQMQDFWNERLSCLRFVKLENLKSTTWSLPLPPSEFEQFVQTQCQAARDELLQSWLPFCASLFVNLKSPSLIPSTKQAAHAGFQEIFSCAAALMSLQLRGLVSASLQDLQEFFMIHQQGNAFGEMFDEMKHIQPQTLLVELQVEDTHIEFIPSLQECWEVIHRAFMEIVKSAEKLPRVECDFFSHVSNLYLRTVGPDDSLVTNIVDEVKEVFHKNTVGPKKYLTAYEKYSDLLDSTADQDVSAFLKEQHTLDETAKKIESIDELEKELASLPVTVPLSMFCLHAGELNADLSDCARSLKDKIIMFKVEENRNLNHHICQRFGEIQDTVQGMPTNKEDLETLIGYIKVSRDVTIPSLMEEVSAAVHRLLFLLDYATMEPNDFRLNSSVFAWPLQLQKDLEDSESRMEILTGQDLQTRPEELRAAASEEESLKKSLEKMKQEWADLSFSFTTCRDAGTKILSTIEAIKTLVDEHIVETQTMRGSPFLEHIETEWKEWETLLLDRKDILDAMLKCQTTWLQLKPIFSSEELIIKLPEESLMFDSVDKCWKNIVAEAHVFALVQVKDPRVVVATDQPNMLKQLQQANKNMEDIQKVLNK</sequence>
<proteinExistence type="predicted"/>